<feature type="non-terminal residue" evidence="9">
    <location>
        <position position="1"/>
    </location>
</feature>
<dbReference type="SUPFAM" id="SSF50494">
    <property type="entry name" value="Trypsin-like serine proteases"/>
    <property type="match status" value="1"/>
</dbReference>
<comment type="caution">
    <text evidence="9">The sequence shown here is derived from an EMBL/GenBank/DDBJ whole genome shotgun (WGS) entry which is preliminary data.</text>
</comment>
<evidence type="ECO:0000256" key="2">
    <source>
        <dbReference type="ARBA" id="ARBA00022729"/>
    </source>
</evidence>
<dbReference type="Proteomes" id="UP000824782">
    <property type="component" value="Unassembled WGS sequence"/>
</dbReference>
<dbReference type="Gene3D" id="2.40.10.10">
    <property type="entry name" value="Trypsin-like serine proteases"/>
    <property type="match status" value="2"/>
</dbReference>
<dbReference type="GO" id="GO:0006508">
    <property type="term" value="P:proteolysis"/>
    <property type="evidence" value="ECO:0007669"/>
    <property type="project" value="UniProtKB-KW"/>
</dbReference>
<dbReference type="InterPro" id="IPR001314">
    <property type="entry name" value="Peptidase_S1A"/>
</dbReference>
<dbReference type="EMBL" id="WNYA01028401">
    <property type="protein sequence ID" value="KAG8537632.1"/>
    <property type="molecule type" value="Genomic_DNA"/>
</dbReference>
<dbReference type="Pfam" id="PF00089">
    <property type="entry name" value="Trypsin"/>
    <property type="match status" value="1"/>
</dbReference>
<dbReference type="AlphaFoldDB" id="A0AAV6YR40"/>
<evidence type="ECO:0000256" key="4">
    <source>
        <dbReference type="ARBA" id="ARBA00022825"/>
    </source>
</evidence>
<gene>
    <name evidence="9" type="ORF">GDO81_024189</name>
</gene>
<keyword evidence="2" id="KW-0732">Signal</keyword>
<evidence type="ECO:0000259" key="8">
    <source>
        <dbReference type="PROSITE" id="PS50240"/>
    </source>
</evidence>
<dbReference type="PANTHER" id="PTHR24253">
    <property type="entry name" value="TRANSMEMBRANE PROTEASE SERINE"/>
    <property type="match status" value="1"/>
</dbReference>
<dbReference type="GO" id="GO:0004252">
    <property type="term" value="F:serine-type endopeptidase activity"/>
    <property type="evidence" value="ECO:0007669"/>
    <property type="project" value="InterPro"/>
</dbReference>
<dbReference type="InterPro" id="IPR043504">
    <property type="entry name" value="Peptidase_S1_PA_chymotrypsin"/>
</dbReference>
<evidence type="ECO:0000313" key="10">
    <source>
        <dbReference type="Proteomes" id="UP000824782"/>
    </source>
</evidence>
<keyword evidence="5" id="KW-0865">Zymogen</keyword>
<keyword evidence="7" id="KW-0325">Glycoprotein</keyword>
<evidence type="ECO:0000256" key="1">
    <source>
        <dbReference type="ARBA" id="ARBA00022670"/>
    </source>
</evidence>
<evidence type="ECO:0000256" key="7">
    <source>
        <dbReference type="ARBA" id="ARBA00023180"/>
    </source>
</evidence>
<evidence type="ECO:0000256" key="5">
    <source>
        <dbReference type="ARBA" id="ARBA00023145"/>
    </source>
</evidence>
<dbReference type="SMART" id="SM00020">
    <property type="entry name" value="Tryp_SPc"/>
    <property type="match status" value="1"/>
</dbReference>
<proteinExistence type="predicted"/>
<name>A0AAV6YR40_ENGPU</name>
<keyword evidence="10" id="KW-1185">Reference proteome</keyword>
<dbReference type="InterPro" id="IPR009003">
    <property type="entry name" value="Peptidase_S1_PA"/>
</dbReference>
<organism evidence="9 10">
    <name type="scientific">Engystomops pustulosus</name>
    <name type="common">Tungara frog</name>
    <name type="synonym">Physalaemus pustulosus</name>
    <dbReference type="NCBI Taxonomy" id="76066"/>
    <lineage>
        <taxon>Eukaryota</taxon>
        <taxon>Metazoa</taxon>
        <taxon>Chordata</taxon>
        <taxon>Craniata</taxon>
        <taxon>Vertebrata</taxon>
        <taxon>Euteleostomi</taxon>
        <taxon>Amphibia</taxon>
        <taxon>Batrachia</taxon>
        <taxon>Anura</taxon>
        <taxon>Neobatrachia</taxon>
        <taxon>Hyloidea</taxon>
        <taxon>Leptodactylidae</taxon>
        <taxon>Leiuperinae</taxon>
        <taxon>Engystomops</taxon>
    </lineage>
</organism>
<dbReference type="PANTHER" id="PTHR24253:SF169">
    <property type="entry name" value="PROSTASIN"/>
    <property type="match status" value="1"/>
</dbReference>
<dbReference type="InterPro" id="IPR001254">
    <property type="entry name" value="Trypsin_dom"/>
</dbReference>
<keyword evidence="3" id="KW-0378">Hydrolase</keyword>
<feature type="domain" description="Peptidase S1" evidence="8">
    <location>
        <begin position="1"/>
        <end position="157"/>
    </location>
</feature>
<dbReference type="FunFam" id="2.40.10.10:FF:000016">
    <property type="entry name" value="Tryptase beta-2"/>
    <property type="match status" value="1"/>
</dbReference>
<dbReference type="PRINTS" id="PR00722">
    <property type="entry name" value="CHYMOTRYPSIN"/>
</dbReference>
<dbReference type="PROSITE" id="PS50240">
    <property type="entry name" value="TRYPSIN_DOM"/>
    <property type="match status" value="1"/>
</dbReference>
<sequence>GYSWDIAVVRLKEPLIFNSHIQAITLPSASVQFPAGLKCKVSGWGHTKPAVPLANPLILQVGQVEIISRRTCNCLHHIKPTEHSISSIEQDMICAGTIDGSVDACQGDSGGPLVCYVNNKWYQAGVVSWGEECGSPNSPGVYMAIVANIGWIRERVPDVKVEDFSIDFTPEPDNEAGCIGADGQLHDYPNSASGVLVTLGMLPLYWMSAYILTDL</sequence>
<dbReference type="PROSITE" id="PS00135">
    <property type="entry name" value="TRYPSIN_SER"/>
    <property type="match status" value="1"/>
</dbReference>
<keyword evidence="6" id="KW-1015">Disulfide bond</keyword>
<evidence type="ECO:0000313" key="9">
    <source>
        <dbReference type="EMBL" id="KAG8537632.1"/>
    </source>
</evidence>
<keyword evidence="1" id="KW-0645">Protease</keyword>
<evidence type="ECO:0000256" key="6">
    <source>
        <dbReference type="ARBA" id="ARBA00023157"/>
    </source>
</evidence>
<dbReference type="InterPro" id="IPR033116">
    <property type="entry name" value="TRYPSIN_SER"/>
</dbReference>
<reference evidence="9" key="1">
    <citation type="thesis" date="2020" institute="ProQuest LLC" country="789 East Eisenhower Parkway, Ann Arbor, MI, USA">
        <title>Comparative Genomics and Chromosome Evolution.</title>
        <authorList>
            <person name="Mudd A.B."/>
        </authorList>
    </citation>
    <scope>NUCLEOTIDE SEQUENCE</scope>
    <source>
        <strain evidence="9">237g6f4</strain>
        <tissue evidence="9">Blood</tissue>
    </source>
</reference>
<evidence type="ECO:0000256" key="3">
    <source>
        <dbReference type="ARBA" id="ARBA00022801"/>
    </source>
</evidence>
<dbReference type="CDD" id="cd00190">
    <property type="entry name" value="Tryp_SPc"/>
    <property type="match status" value="1"/>
</dbReference>
<protein>
    <recommendedName>
        <fullName evidence="8">Peptidase S1 domain-containing protein</fullName>
    </recommendedName>
</protein>
<accession>A0AAV6YR40</accession>
<keyword evidence="4" id="KW-0720">Serine protease</keyword>